<sequence>MKAREIVELINGKVLAGENLLDEVDIKKAFAADLMSDVLAMVTSNEKDVVLITGITNSQIVRTAEILDIPMIIVCRGKVVPKEVVELSKEKGIILISTDKIVFEVSGILYNKGIVPTSINDS</sequence>
<evidence type="ECO:0000259" key="2">
    <source>
        <dbReference type="Pfam" id="PF07085"/>
    </source>
</evidence>
<organism evidence="3">
    <name type="scientific">Dictyoglomus thermophilum</name>
    <dbReference type="NCBI Taxonomy" id="14"/>
    <lineage>
        <taxon>Bacteria</taxon>
        <taxon>Pseudomonadati</taxon>
        <taxon>Dictyoglomota</taxon>
        <taxon>Dictyoglomia</taxon>
        <taxon>Dictyoglomales</taxon>
        <taxon>Dictyoglomaceae</taxon>
        <taxon>Dictyoglomus</taxon>
    </lineage>
</organism>
<feature type="domain" description="DRTGG" evidence="2">
    <location>
        <begin position="5"/>
        <end position="108"/>
    </location>
</feature>
<protein>
    <recommendedName>
        <fullName evidence="2">DRTGG domain-containing protein</fullName>
    </recommendedName>
</protein>
<dbReference type="Pfam" id="PF07085">
    <property type="entry name" value="DRTGG"/>
    <property type="match status" value="1"/>
</dbReference>
<evidence type="ECO:0000256" key="1">
    <source>
        <dbReference type="ARBA" id="ARBA00011643"/>
    </source>
</evidence>
<dbReference type="InterPro" id="IPR028979">
    <property type="entry name" value="Ser_kin/Pase_Hpr-like_N_sf"/>
</dbReference>
<dbReference type="EMBL" id="DTIN01000015">
    <property type="protein sequence ID" value="HFX13608.1"/>
    <property type="molecule type" value="Genomic_DNA"/>
</dbReference>
<proteinExistence type="predicted"/>
<dbReference type="SUPFAM" id="SSF75138">
    <property type="entry name" value="HprK N-terminal domain-like"/>
    <property type="match status" value="1"/>
</dbReference>
<gene>
    <name evidence="3" type="ORF">ENW00_05545</name>
</gene>
<dbReference type="InterPro" id="IPR010766">
    <property type="entry name" value="DRTGG"/>
</dbReference>
<name>A0A7C3MI15_DICTH</name>
<comment type="caution">
    <text evidence="3">The sequence shown here is derived from an EMBL/GenBank/DDBJ whole genome shotgun (WGS) entry which is preliminary data.</text>
</comment>
<evidence type="ECO:0000313" key="3">
    <source>
        <dbReference type="EMBL" id="HFX13608.1"/>
    </source>
</evidence>
<reference evidence="3" key="1">
    <citation type="journal article" date="2020" name="mSystems">
        <title>Genome- and Community-Level Interaction Insights into Carbon Utilization and Element Cycling Functions of Hydrothermarchaeota in Hydrothermal Sediment.</title>
        <authorList>
            <person name="Zhou Z."/>
            <person name="Liu Y."/>
            <person name="Xu W."/>
            <person name="Pan J."/>
            <person name="Luo Z.H."/>
            <person name="Li M."/>
        </authorList>
    </citation>
    <scope>NUCLEOTIDE SEQUENCE [LARGE SCALE GENOMIC DNA]</scope>
    <source>
        <strain evidence="3">SpSt-81</strain>
    </source>
</reference>
<dbReference type="Gene3D" id="3.40.1390.20">
    <property type="entry name" value="HprK N-terminal domain-like"/>
    <property type="match status" value="1"/>
</dbReference>
<accession>A0A7C3MI15</accession>
<comment type="subunit">
    <text evidence="1">Homohexamer.</text>
</comment>
<dbReference type="AlphaFoldDB" id="A0A7C3MI15"/>